<proteinExistence type="inferred from homology"/>
<dbReference type="SUPFAM" id="SSF55347">
    <property type="entry name" value="Glyceraldehyde-3-phosphate dehydrogenase-like, C-terminal domain"/>
    <property type="match status" value="1"/>
</dbReference>
<dbReference type="FunFam" id="3.30.360.10:FF:000005">
    <property type="entry name" value="Homoserine dehydrogenase"/>
    <property type="match status" value="1"/>
</dbReference>
<dbReference type="EMBL" id="DTAI01000143">
    <property type="protein sequence ID" value="HGN36888.1"/>
    <property type="molecule type" value="Genomic_DNA"/>
</dbReference>
<dbReference type="NCBIfam" id="NF004976">
    <property type="entry name" value="PRK06349.1"/>
    <property type="match status" value="1"/>
</dbReference>
<evidence type="ECO:0000256" key="2">
    <source>
        <dbReference type="ARBA" id="ARBA00005062"/>
    </source>
</evidence>
<dbReference type="PROSITE" id="PS01042">
    <property type="entry name" value="HOMOSER_DHGENASE"/>
    <property type="match status" value="1"/>
</dbReference>
<evidence type="ECO:0000256" key="9">
    <source>
        <dbReference type="ARBA" id="ARBA00023167"/>
    </source>
</evidence>
<reference evidence="15" key="1">
    <citation type="journal article" date="2020" name="mSystems">
        <title>Genome- and Community-Level Interaction Insights into Carbon Utilization and Element Cycling Functions of Hydrothermarchaeota in Hydrothermal Sediment.</title>
        <authorList>
            <person name="Zhou Z."/>
            <person name="Liu Y."/>
            <person name="Xu W."/>
            <person name="Pan J."/>
            <person name="Luo Z.H."/>
            <person name="Li M."/>
        </authorList>
    </citation>
    <scope>NUCLEOTIDE SEQUENCE [LARGE SCALE GENOMIC DNA]</scope>
    <source>
        <strain evidence="14">SpSt-618</strain>
        <strain evidence="15">SpSt-657</strain>
    </source>
</reference>
<evidence type="ECO:0000313" key="15">
    <source>
        <dbReference type="EMBL" id="HGQ18827.1"/>
    </source>
</evidence>
<dbReference type="Gene3D" id="3.30.360.10">
    <property type="entry name" value="Dihydrodipicolinate Reductase, domain 2"/>
    <property type="match status" value="1"/>
</dbReference>
<evidence type="ECO:0000256" key="8">
    <source>
        <dbReference type="ARBA" id="ARBA00023002"/>
    </source>
</evidence>
<dbReference type="GO" id="GO:0009086">
    <property type="term" value="P:methionine biosynthetic process"/>
    <property type="evidence" value="ECO:0007669"/>
    <property type="project" value="UniProtKB-KW"/>
</dbReference>
<evidence type="ECO:0000256" key="7">
    <source>
        <dbReference type="ARBA" id="ARBA00022697"/>
    </source>
</evidence>
<keyword evidence="9" id="KW-0486">Methionine biosynthesis</keyword>
<dbReference type="InterPro" id="IPR019811">
    <property type="entry name" value="HDH_CS"/>
</dbReference>
<protein>
    <recommendedName>
        <fullName evidence="5">Homoserine dehydrogenase</fullName>
        <ecNumber evidence="4">1.1.1.3</ecNumber>
    </recommendedName>
</protein>
<dbReference type="AlphaFoldDB" id="A0A7J3JSZ7"/>
<feature type="domain" description="Homoserine dehydrogenase catalytic" evidence="12">
    <location>
        <begin position="162"/>
        <end position="335"/>
    </location>
</feature>
<dbReference type="InterPro" id="IPR005106">
    <property type="entry name" value="Asp/hSer_DH_NAD-bd"/>
</dbReference>
<name>A0A7J3JSZ7_9CREN</name>
<feature type="binding site" evidence="11">
    <location>
        <begin position="11"/>
        <end position="16"/>
    </location>
    <ligand>
        <name>NADP(+)</name>
        <dbReference type="ChEBI" id="CHEBI:58349"/>
    </ligand>
</feature>
<feature type="domain" description="Aspartate/homoserine dehydrogenase NAD-binding" evidence="13">
    <location>
        <begin position="11"/>
        <end position="153"/>
    </location>
</feature>
<evidence type="ECO:0000256" key="1">
    <source>
        <dbReference type="ARBA" id="ARBA00005056"/>
    </source>
</evidence>
<dbReference type="PIRSF" id="PIRSF036497">
    <property type="entry name" value="HDH_short"/>
    <property type="match status" value="1"/>
</dbReference>
<evidence type="ECO:0000256" key="4">
    <source>
        <dbReference type="ARBA" id="ARBA00013213"/>
    </source>
</evidence>
<dbReference type="InterPro" id="IPR022697">
    <property type="entry name" value="HDH_short"/>
</dbReference>
<evidence type="ECO:0000313" key="14">
    <source>
        <dbReference type="EMBL" id="HGN36888.1"/>
    </source>
</evidence>
<keyword evidence="11" id="KW-0521">NADP</keyword>
<comment type="similarity">
    <text evidence="3">Belongs to the homoserine dehydrogenase family.</text>
</comment>
<comment type="pathway">
    <text evidence="1">Amino-acid biosynthesis; L-threonine biosynthesis; L-threonine from L-aspartate: step 3/5.</text>
</comment>
<dbReference type="Pfam" id="PF03447">
    <property type="entry name" value="NAD_binding_3"/>
    <property type="match status" value="1"/>
</dbReference>
<evidence type="ECO:0000259" key="13">
    <source>
        <dbReference type="Pfam" id="PF03447"/>
    </source>
</evidence>
<dbReference type="PANTHER" id="PTHR43331">
    <property type="entry name" value="HOMOSERINE DEHYDROGENASE"/>
    <property type="match status" value="1"/>
</dbReference>
<accession>A0A7J3JSZ7</accession>
<organism evidence="15">
    <name type="scientific">Ignisphaera aggregans</name>
    <dbReference type="NCBI Taxonomy" id="334771"/>
    <lineage>
        <taxon>Archaea</taxon>
        <taxon>Thermoproteota</taxon>
        <taxon>Thermoprotei</taxon>
        <taxon>Desulfurococcales</taxon>
        <taxon>Desulfurococcaceae</taxon>
        <taxon>Ignisphaera</taxon>
    </lineage>
</organism>
<feature type="active site" description="Proton donor" evidence="10">
    <location>
        <position position="229"/>
    </location>
</feature>
<dbReference type="Gene3D" id="3.40.50.720">
    <property type="entry name" value="NAD(P)-binding Rossmann-like Domain"/>
    <property type="match status" value="1"/>
</dbReference>
<dbReference type="UniPathway" id="UPA00050">
    <property type="reaction ID" value="UER00063"/>
</dbReference>
<dbReference type="EMBL" id="DTBZ01000145">
    <property type="protein sequence ID" value="HGQ18827.1"/>
    <property type="molecule type" value="Genomic_DNA"/>
</dbReference>
<evidence type="ECO:0000256" key="5">
    <source>
        <dbReference type="ARBA" id="ARBA00013376"/>
    </source>
</evidence>
<dbReference type="EC" id="1.1.1.3" evidence="4"/>
<comment type="pathway">
    <text evidence="2">Amino-acid biosynthesis; L-methionine biosynthesis via de novo pathway; L-homoserine from L-aspartate: step 3/3.</text>
</comment>
<dbReference type="GO" id="GO:0050661">
    <property type="term" value="F:NADP binding"/>
    <property type="evidence" value="ECO:0007669"/>
    <property type="project" value="InterPro"/>
</dbReference>
<dbReference type="SUPFAM" id="SSF51735">
    <property type="entry name" value="NAD(P)-binding Rossmann-fold domains"/>
    <property type="match status" value="1"/>
</dbReference>
<dbReference type="GO" id="GO:0009088">
    <property type="term" value="P:threonine biosynthetic process"/>
    <property type="evidence" value="ECO:0007669"/>
    <property type="project" value="UniProtKB-UniPathway"/>
</dbReference>
<gene>
    <name evidence="14" type="ORF">ENT87_05010</name>
    <name evidence="15" type="ORF">ENU30_07650</name>
</gene>
<evidence type="ECO:0000259" key="12">
    <source>
        <dbReference type="Pfam" id="PF00742"/>
    </source>
</evidence>
<dbReference type="GO" id="GO:0004412">
    <property type="term" value="F:homoserine dehydrogenase activity"/>
    <property type="evidence" value="ECO:0007669"/>
    <property type="project" value="UniProtKB-EC"/>
</dbReference>
<feature type="binding site" evidence="11">
    <location>
        <position position="214"/>
    </location>
    <ligand>
        <name>L-homoserine</name>
        <dbReference type="ChEBI" id="CHEBI:57476"/>
    </ligand>
</feature>
<keyword evidence="8 15" id="KW-0560">Oxidoreductase</keyword>
<evidence type="ECO:0000256" key="3">
    <source>
        <dbReference type="ARBA" id="ARBA00006753"/>
    </source>
</evidence>
<sequence>MDRKVKIALIGFGSVGRALARVIALKRKIISSKYGILIDVVGVADSKGMALKAEGFDEYELLKLCELPRSGVNLFKPYAYQGVDLDVLYDNTQPEIHIELTPSEYISGEPGVSNIVYAIDRGAHVVTANKAPLVLRYREIVSRALSKGVKIKFRATVLGGTPFIETLMNMRSHDIEKVEGIVNATSNFILTEMHERLIDFNDALKRAQALGVAEANPALDIDGIDAAAKLVIISNVLEKPITIEEIYKESISGITLKDVIDAVRQGCVLKSIASFDIRGRKASIRVVRIPKSDLFAQINGIMNGVRIRSDATEVVFIGKGGGSMETAHSVLDDILSIAMEYL</sequence>
<evidence type="ECO:0000256" key="10">
    <source>
        <dbReference type="PIRSR" id="PIRSR036497-1"/>
    </source>
</evidence>
<keyword evidence="6" id="KW-0028">Amino-acid biosynthesis</keyword>
<comment type="caution">
    <text evidence="15">The sequence shown here is derived from an EMBL/GenBank/DDBJ whole genome shotgun (WGS) entry which is preliminary data.</text>
</comment>
<dbReference type="UniPathway" id="UPA00051">
    <property type="reaction ID" value="UER00465"/>
</dbReference>
<evidence type="ECO:0000256" key="6">
    <source>
        <dbReference type="ARBA" id="ARBA00022605"/>
    </source>
</evidence>
<dbReference type="InterPro" id="IPR001342">
    <property type="entry name" value="HDH_cat"/>
</dbReference>
<dbReference type="InterPro" id="IPR036291">
    <property type="entry name" value="NAD(P)-bd_dom_sf"/>
</dbReference>
<keyword evidence="7" id="KW-0791">Threonine biosynthesis</keyword>
<dbReference type="PANTHER" id="PTHR43331:SF1">
    <property type="entry name" value="HOMOSERINE DEHYDROGENASE"/>
    <property type="match status" value="1"/>
</dbReference>
<dbReference type="Pfam" id="PF00742">
    <property type="entry name" value="Homoserine_dh"/>
    <property type="match status" value="1"/>
</dbReference>
<evidence type="ECO:0000256" key="11">
    <source>
        <dbReference type="PIRSR" id="PIRSR036497-2"/>
    </source>
</evidence>
<feature type="binding site" evidence="11">
    <location>
        <position position="130"/>
    </location>
    <ligand>
        <name>NADPH</name>
        <dbReference type="ChEBI" id="CHEBI:57783"/>
    </ligand>
</feature>